<dbReference type="AlphaFoldDB" id="B9XKY8"/>
<sequence>MPELDMLVRGGTVVTPTGVKNADIGIADGRIVALESALQATSHEVIEAKGLHVLPGLIDAHVHFNEPGRAEWEGFETGTKAFAAGGGTLFFDMPLNAHPPTVDVESFDLKLEAAKSKALVDFSFWGGLVPGNLDRLEELADRGVVGFKAFMSNSGIEDFQSVDDHTLREGMKRAKKLGKLVAVHAESDAMTEELSRKYVSAGKTSIRDYLDSRPIEAELEAIQRALGLAGETGCALHIVHVSCGAGVLLIASAKKLGLDVTCETCPHYLTLTEEDVIRLGAVAKCAPPLRPLAAQDSLWEYVKAGHVTTIGSDHSPAPPTMKLNSDFFKVWGGISGVQHTWPLLITEGHVKRRVALELLSRFVSVNVAERFKLPQAKKGMMVGSDADLALVDLQQEFTIGGTDLLYRHQQSPYVGRTVKGQVVQTVLRGQSVFKDGKIVSKPVGQFVKV</sequence>
<keyword evidence="7 9" id="KW-0378">Hydrolase</keyword>
<reference evidence="11 12" key="1">
    <citation type="journal article" date="2011" name="J. Bacteriol.">
        <title>Genome sequence of 'Pedosphaera parvula' Ellin514, an aerobic Verrucomicrobial isolate from pasture soil.</title>
        <authorList>
            <person name="Kant R."/>
            <person name="van Passel M.W."/>
            <person name="Sangwan P."/>
            <person name="Palva A."/>
            <person name="Lucas S."/>
            <person name="Copeland A."/>
            <person name="Lapidus A."/>
            <person name="Glavina Del Rio T."/>
            <person name="Dalin E."/>
            <person name="Tice H."/>
            <person name="Bruce D."/>
            <person name="Goodwin L."/>
            <person name="Pitluck S."/>
            <person name="Chertkov O."/>
            <person name="Larimer F.W."/>
            <person name="Land M.L."/>
            <person name="Hauser L."/>
            <person name="Brettin T.S."/>
            <person name="Detter J.C."/>
            <person name="Han S."/>
            <person name="de Vos W.M."/>
            <person name="Janssen P.H."/>
            <person name="Smidt H."/>
        </authorList>
    </citation>
    <scope>NUCLEOTIDE SEQUENCE [LARGE SCALE GENOMIC DNA]</scope>
    <source>
        <strain evidence="11 12">Ellin514</strain>
    </source>
</reference>
<feature type="binding site" evidence="9">
    <location>
        <position position="184"/>
    </location>
    <ligand>
        <name>Zn(2+)</name>
        <dbReference type="ChEBI" id="CHEBI:29105"/>
        <label>2</label>
    </ligand>
</feature>
<evidence type="ECO:0000313" key="12">
    <source>
        <dbReference type="Proteomes" id="UP000003688"/>
    </source>
</evidence>
<evidence type="ECO:0000256" key="3">
    <source>
        <dbReference type="ARBA" id="ARBA00010286"/>
    </source>
</evidence>
<comment type="similarity">
    <text evidence="2">Belongs to the metallo-dependent hydrolases superfamily. Hydantoinase/dihydropyrimidinase family.</text>
</comment>
<comment type="catalytic activity">
    <reaction evidence="9">
        <text>(S)-allantoin + H2O = allantoate + H(+)</text>
        <dbReference type="Rhea" id="RHEA:17029"/>
        <dbReference type="ChEBI" id="CHEBI:15377"/>
        <dbReference type="ChEBI" id="CHEBI:15378"/>
        <dbReference type="ChEBI" id="CHEBI:15678"/>
        <dbReference type="ChEBI" id="CHEBI:17536"/>
        <dbReference type="EC" id="3.5.2.5"/>
    </reaction>
</comment>
<comment type="function">
    <text evidence="1">Catalyzes the reversible cyclization of carbamoyl aspartate to dihydroorotate.</text>
</comment>
<dbReference type="GO" id="GO:0004038">
    <property type="term" value="F:allantoinase activity"/>
    <property type="evidence" value="ECO:0007669"/>
    <property type="project" value="UniProtKB-UniRule"/>
</dbReference>
<organism evidence="11 12">
    <name type="scientific">Pedosphaera parvula (strain Ellin514)</name>
    <dbReference type="NCBI Taxonomy" id="320771"/>
    <lineage>
        <taxon>Bacteria</taxon>
        <taxon>Pseudomonadati</taxon>
        <taxon>Verrucomicrobiota</taxon>
        <taxon>Pedosphaerae</taxon>
        <taxon>Pedosphaerales</taxon>
        <taxon>Pedosphaeraceae</taxon>
        <taxon>Pedosphaera</taxon>
    </lineage>
</organism>
<dbReference type="NCBIfam" id="TIGR03178">
    <property type="entry name" value="allantoinase"/>
    <property type="match status" value="1"/>
</dbReference>
<dbReference type="InterPro" id="IPR017593">
    <property type="entry name" value="Allantoinase"/>
</dbReference>
<protein>
    <recommendedName>
        <fullName evidence="9">Allantoinase</fullName>
        <ecNumber evidence="9">3.5.2.5</ecNumber>
    </recommendedName>
    <alternativeName>
        <fullName evidence="9">Allantoin-utilizing enzyme</fullName>
    </alternativeName>
</protein>
<evidence type="ECO:0000256" key="4">
    <source>
        <dbReference type="ARBA" id="ARBA00011881"/>
    </source>
</evidence>
<dbReference type="InterPro" id="IPR050138">
    <property type="entry name" value="DHOase/Allantoinase_Hydrolase"/>
</dbReference>
<feature type="binding site" evidence="9">
    <location>
        <position position="63"/>
    </location>
    <ligand>
        <name>Zn(2+)</name>
        <dbReference type="ChEBI" id="CHEBI:29105"/>
        <label>1</label>
    </ligand>
</feature>
<dbReference type="GO" id="GO:0000256">
    <property type="term" value="P:allantoin catabolic process"/>
    <property type="evidence" value="ECO:0007669"/>
    <property type="project" value="UniProtKB-UniRule"/>
</dbReference>
<comment type="similarity">
    <text evidence="3">Belongs to the metallo-dependent hydrolases superfamily. DHOase family. Class I DHOase subfamily.</text>
</comment>
<comment type="PTM">
    <text evidence="9">Carboxylation allows a single lysine to coordinate two zinc ions.</text>
</comment>
<feature type="domain" description="Amidohydrolase-related" evidence="10">
    <location>
        <begin position="53"/>
        <end position="432"/>
    </location>
</feature>
<comment type="function">
    <text evidence="9">Catalyzes the conversion of allantoin (5-ureidohydantoin) to allantoic acid by hydrolytic cleavage of the five-member hydantoin ring.</text>
</comment>
<feature type="binding site" description="via carbamate group" evidence="9">
    <location>
        <position position="148"/>
    </location>
    <ligand>
        <name>Zn(2+)</name>
        <dbReference type="ChEBI" id="CHEBI:29105"/>
        <label>2</label>
    </ligand>
</feature>
<dbReference type="InterPro" id="IPR011059">
    <property type="entry name" value="Metal-dep_hydrolase_composite"/>
</dbReference>
<comment type="caution">
    <text evidence="11">The sequence shown here is derived from an EMBL/GenBank/DDBJ whole genome shotgun (WGS) entry which is preliminary data.</text>
</comment>
<name>B9XKY8_PEDPL</name>
<dbReference type="EMBL" id="ABOX02000027">
    <property type="protein sequence ID" value="EEF59482.1"/>
    <property type="molecule type" value="Genomic_DNA"/>
</dbReference>
<dbReference type="InterPro" id="IPR002195">
    <property type="entry name" value="Dihydroorotase_CS"/>
</dbReference>
<comment type="subunit">
    <text evidence="4 9">Homotetramer.</text>
</comment>
<evidence type="ECO:0000256" key="2">
    <source>
        <dbReference type="ARBA" id="ARBA00008829"/>
    </source>
</evidence>
<dbReference type="Gene3D" id="2.30.40.10">
    <property type="entry name" value="Urease, subunit C, domain 1"/>
    <property type="match status" value="1"/>
</dbReference>
<keyword evidence="6 9" id="KW-0479">Metal-binding</keyword>
<comment type="pathway">
    <text evidence="9">Nitrogen metabolism; (S)-allantoin degradation; allantoate from (S)-allantoin: step 1/1.</text>
</comment>
<dbReference type="OrthoDB" id="9765462at2"/>
<feature type="binding site" evidence="9">
    <location>
        <position position="240"/>
    </location>
    <ligand>
        <name>Zn(2+)</name>
        <dbReference type="ChEBI" id="CHEBI:29105"/>
        <label>2</label>
    </ligand>
</feature>
<dbReference type="GO" id="GO:0008270">
    <property type="term" value="F:zinc ion binding"/>
    <property type="evidence" value="ECO:0007669"/>
    <property type="project" value="InterPro"/>
</dbReference>
<dbReference type="SUPFAM" id="SSF51338">
    <property type="entry name" value="Composite domain of metallo-dependent hydrolases"/>
    <property type="match status" value="1"/>
</dbReference>
<evidence type="ECO:0000256" key="8">
    <source>
        <dbReference type="ARBA" id="ARBA00022833"/>
    </source>
</evidence>
<dbReference type="NCBIfam" id="NF004839">
    <property type="entry name" value="PRK06189.1"/>
    <property type="match status" value="1"/>
</dbReference>
<dbReference type="RefSeq" id="WP_007416481.1">
    <property type="nucleotide sequence ID" value="NZ_ABOX02000027.1"/>
</dbReference>
<dbReference type="HAMAP" id="MF_01645">
    <property type="entry name" value="Hydantoinase"/>
    <property type="match status" value="1"/>
</dbReference>
<gene>
    <name evidence="9" type="primary">allB</name>
    <name evidence="11" type="ORF">Cflav_PD2326</name>
</gene>
<evidence type="ECO:0000256" key="6">
    <source>
        <dbReference type="ARBA" id="ARBA00022723"/>
    </source>
</evidence>
<dbReference type="FunFam" id="3.20.20.140:FF:000174">
    <property type="entry name" value="Dihydropyrimidinase-related protein 2"/>
    <property type="match status" value="1"/>
</dbReference>
<feature type="modified residue" description="N6-carboxylysine" evidence="9">
    <location>
        <position position="148"/>
    </location>
</feature>
<keyword evidence="5 9" id="KW-0659">Purine metabolism</keyword>
<keyword evidence="12" id="KW-1185">Reference proteome</keyword>
<dbReference type="Gene3D" id="3.20.20.140">
    <property type="entry name" value="Metal-dependent hydrolases"/>
    <property type="match status" value="1"/>
</dbReference>
<feature type="binding site" evidence="9">
    <location>
        <position position="61"/>
    </location>
    <ligand>
        <name>Zn(2+)</name>
        <dbReference type="ChEBI" id="CHEBI:29105"/>
        <label>1</label>
    </ligand>
</feature>
<keyword evidence="8 9" id="KW-0862">Zinc</keyword>
<dbReference type="EC" id="3.5.2.5" evidence="9"/>
<dbReference type="STRING" id="320771.Cflav_PD2326"/>
<dbReference type="InterPro" id="IPR032466">
    <property type="entry name" value="Metal_Hydrolase"/>
</dbReference>
<evidence type="ECO:0000313" key="11">
    <source>
        <dbReference type="EMBL" id="EEF59482.1"/>
    </source>
</evidence>
<comment type="similarity">
    <text evidence="9">Belongs to the metallo-dependent hydrolases superfamily. Allantoinase family.</text>
</comment>
<evidence type="ECO:0000256" key="7">
    <source>
        <dbReference type="ARBA" id="ARBA00022801"/>
    </source>
</evidence>
<evidence type="ECO:0000256" key="9">
    <source>
        <dbReference type="HAMAP-Rule" id="MF_01645"/>
    </source>
</evidence>
<proteinExistence type="inferred from homology"/>
<dbReference type="GO" id="GO:0050897">
    <property type="term" value="F:cobalt ion binding"/>
    <property type="evidence" value="ECO:0007669"/>
    <property type="project" value="InterPro"/>
</dbReference>
<dbReference type="UniPathway" id="UPA00395">
    <property type="reaction ID" value="UER00653"/>
</dbReference>
<dbReference type="InterPro" id="IPR006680">
    <property type="entry name" value="Amidohydro-rel"/>
</dbReference>
<evidence type="ECO:0000256" key="5">
    <source>
        <dbReference type="ARBA" id="ARBA00022631"/>
    </source>
</evidence>
<dbReference type="PANTHER" id="PTHR43668">
    <property type="entry name" value="ALLANTOINASE"/>
    <property type="match status" value="1"/>
</dbReference>
<comment type="cofactor">
    <cofactor evidence="9">
        <name>Zn(2+)</name>
        <dbReference type="ChEBI" id="CHEBI:29105"/>
    </cofactor>
    <text evidence="9">Binds 2 Zn(2+) ions per subunit.</text>
</comment>
<dbReference type="Pfam" id="PF01979">
    <property type="entry name" value="Amidohydro_1"/>
    <property type="match status" value="1"/>
</dbReference>
<feature type="binding site" description="via carbamate group" evidence="9">
    <location>
        <position position="148"/>
    </location>
    <ligand>
        <name>Zn(2+)</name>
        <dbReference type="ChEBI" id="CHEBI:29105"/>
        <label>1</label>
    </ligand>
</feature>
<dbReference type="GO" id="GO:0005737">
    <property type="term" value="C:cytoplasm"/>
    <property type="evidence" value="ECO:0007669"/>
    <property type="project" value="TreeGrafter"/>
</dbReference>
<dbReference type="PROSITE" id="PS00482">
    <property type="entry name" value="DIHYDROOROTASE_1"/>
    <property type="match status" value="1"/>
</dbReference>
<dbReference type="PANTHER" id="PTHR43668:SF4">
    <property type="entry name" value="ALLANTOINASE"/>
    <property type="match status" value="1"/>
</dbReference>
<dbReference type="Proteomes" id="UP000003688">
    <property type="component" value="Unassembled WGS sequence"/>
</dbReference>
<dbReference type="InterPro" id="IPR047604">
    <property type="entry name" value="Allantoinase_bact"/>
</dbReference>
<evidence type="ECO:0000259" key="10">
    <source>
        <dbReference type="Pfam" id="PF01979"/>
    </source>
</evidence>
<feature type="binding site" evidence="9">
    <location>
        <position position="313"/>
    </location>
    <ligand>
        <name>Zn(2+)</name>
        <dbReference type="ChEBI" id="CHEBI:29105"/>
        <label>1</label>
    </ligand>
</feature>
<dbReference type="SUPFAM" id="SSF51556">
    <property type="entry name" value="Metallo-dependent hydrolases"/>
    <property type="match status" value="1"/>
</dbReference>
<accession>B9XKY8</accession>
<evidence type="ECO:0000256" key="1">
    <source>
        <dbReference type="ARBA" id="ARBA00002368"/>
    </source>
</evidence>
<dbReference type="GO" id="GO:0006145">
    <property type="term" value="P:purine nucleobase catabolic process"/>
    <property type="evidence" value="ECO:0007669"/>
    <property type="project" value="TreeGrafter"/>
</dbReference>